<gene>
    <name evidence="1" type="ORF">JOL79_18765</name>
</gene>
<name>A0A940WHY0_9ACTN</name>
<keyword evidence="2" id="KW-1185">Reference proteome</keyword>
<dbReference type="RefSeq" id="WP_210157113.1">
    <property type="nucleotide sequence ID" value="NZ_JAFCNB010000009.1"/>
</dbReference>
<evidence type="ECO:0000313" key="1">
    <source>
        <dbReference type="EMBL" id="MBP2705856.1"/>
    </source>
</evidence>
<proteinExistence type="predicted"/>
<evidence type="ECO:0000313" key="2">
    <source>
        <dbReference type="Proteomes" id="UP000674234"/>
    </source>
</evidence>
<dbReference type="AlphaFoldDB" id="A0A940WHY0"/>
<accession>A0A940WHY0</accession>
<protein>
    <submittedName>
        <fullName evidence="1">Uncharacterized protein</fullName>
    </submittedName>
</protein>
<dbReference type="Proteomes" id="UP000674234">
    <property type="component" value="Unassembled WGS sequence"/>
</dbReference>
<organism evidence="1 2">
    <name type="scientific">Microbispora oryzae</name>
    <dbReference type="NCBI Taxonomy" id="2806554"/>
    <lineage>
        <taxon>Bacteria</taxon>
        <taxon>Bacillati</taxon>
        <taxon>Actinomycetota</taxon>
        <taxon>Actinomycetes</taxon>
        <taxon>Streptosporangiales</taxon>
        <taxon>Streptosporangiaceae</taxon>
        <taxon>Microbispora</taxon>
    </lineage>
</organism>
<comment type="caution">
    <text evidence="1">The sequence shown here is derived from an EMBL/GenBank/DDBJ whole genome shotgun (WGS) entry which is preliminary data.</text>
</comment>
<reference evidence="1" key="1">
    <citation type="submission" date="2021-02" db="EMBL/GenBank/DDBJ databases">
        <title>Draft genome sequence of Microbispora sp. RL4-1S isolated from rice leaves in Thailand.</title>
        <authorList>
            <person name="Muangham S."/>
            <person name="Duangmal K."/>
        </authorList>
    </citation>
    <scope>NUCLEOTIDE SEQUENCE</scope>
    <source>
        <strain evidence="1">RL4-1S</strain>
    </source>
</reference>
<sequence>MTTSFNDNLDLAATAEKLADSAPTGSIRHAAAKSVAITFATTRDLSEARTALGGLTPDEVRRAALELFSEISGTSA</sequence>
<dbReference type="EMBL" id="JAFCNB010000009">
    <property type="protein sequence ID" value="MBP2705856.1"/>
    <property type="molecule type" value="Genomic_DNA"/>
</dbReference>